<dbReference type="GO" id="GO:0000981">
    <property type="term" value="F:DNA-binding transcription factor activity, RNA polymerase II-specific"/>
    <property type="evidence" value="ECO:0007669"/>
    <property type="project" value="InterPro"/>
</dbReference>
<name>A0AAD5K2D8_9FUNG</name>
<dbReference type="AlphaFoldDB" id="A0AAD5K2D8"/>
<dbReference type="SMART" id="SM00906">
    <property type="entry name" value="Fungal_trans"/>
    <property type="match status" value="1"/>
</dbReference>
<dbReference type="InterPro" id="IPR007219">
    <property type="entry name" value="XnlR_reg_dom"/>
</dbReference>
<dbReference type="EMBL" id="JAIXMP010000029">
    <property type="protein sequence ID" value="KAI9251933.1"/>
    <property type="molecule type" value="Genomic_DNA"/>
</dbReference>
<comment type="caution">
    <text evidence="7">The sequence shown here is derived from an EMBL/GenBank/DDBJ whole genome shotgun (WGS) entry which is preliminary data.</text>
</comment>
<dbReference type="GO" id="GO:0008270">
    <property type="term" value="F:zinc ion binding"/>
    <property type="evidence" value="ECO:0007669"/>
    <property type="project" value="InterPro"/>
</dbReference>
<accession>A0AAD5K2D8</accession>
<dbReference type="PANTHER" id="PTHR47338:SF5">
    <property type="entry name" value="ZN(II)2CYS6 TRANSCRIPTION FACTOR (EUROFUNG)"/>
    <property type="match status" value="1"/>
</dbReference>
<evidence type="ECO:0000313" key="7">
    <source>
        <dbReference type="EMBL" id="KAI9251933.1"/>
    </source>
</evidence>
<dbReference type="GO" id="GO:0003677">
    <property type="term" value="F:DNA binding"/>
    <property type="evidence" value="ECO:0007669"/>
    <property type="project" value="InterPro"/>
</dbReference>
<sequence>MSAYGQYIQEPLYRPTKVPGRPQQPLFQPGTIQIWPPTELISLTDQDKLLELYFEHVHTSMPILDVITMNQELAKCRANNDCFLSPLFFYALFALASRHARQDNPLYAMGDTFMQQAVAHRDGNFGYPCIASVLGLLLMVEYLQQMRDRPHASYAWMLAREAIGMVTDLGIYKPCNVSPDPDDQELAVRTFWAAFTTDRLMSLTYGRPFVFEEKDMYAFIFFIYMSMTEHLINHTIIGRIYLKLQVVH</sequence>
<evidence type="ECO:0000259" key="6">
    <source>
        <dbReference type="SMART" id="SM00906"/>
    </source>
</evidence>
<evidence type="ECO:0000313" key="8">
    <source>
        <dbReference type="Proteomes" id="UP001209540"/>
    </source>
</evidence>
<dbReference type="Proteomes" id="UP001209540">
    <property type="component" value="Unassembled WGS sequence"/>
</dbReference>
<keyword evidence="4" id="KW-0804">Transcription</keyword>
<organism evidence="7 8">
    <name type="scientific">Phascolomyces articulosus</name>
    <dbReference type="NCBI Taxonomy" id="60185"/>
    <lineage>
        <taxon>Eukaryota</taxon>
        <taxon>Fungi</taxon>
        <taxon>Fungi incertae sedis</taxon>
        <taxon>Mucoromycota</taxon>
        <taxon>Mucoromycotina</taxon>
        <taxon>Mucoromycetes</taxon>
        <taxon>Mucorales</taxon>
        <taxon>Lichtheimiaceae</taxon>
        <taxon>Phascolomyces</taxon>
    </lineage>
</organism>
<dbReference type="GO" id="GO:0005634">
    <property type="term" value="C:nucleus"/>
    <property type="evidence" value="ECO:0007669"/>
    <property type="project" value="UniProtKB-SubCell"/>
</dbReference>
<dbReference type="Pfam" id="PF04082">
    <property type="entry name" value="Fungal_trans"/>
    <property type="match status" value="1"/>
</dbReference>
<gene>
    <name evidence="7" type="ORF">BDA99DRAFT_186067</name>
</gene>
<protein>
    <submittedName>
        <fullName evidence="7">Fungal-specific transcription factor domain-containing protein</fullName>
    </submittedName>
</protein>
<evidence type="ECO:0000256" key="1">
    <source>
        <dbReference type="ARBA" id="ARBA00004123"/>
    </source>
</evidence>
<keyword evidence="8" id="KW-1185">Reference proteome</keyword>
<reference evidence="7" key="1">
    <citation type="journal article" date="2022" name="IScience">
        <title>Evolution of zygomycete secretomes and the origins of terrestrial fungal ecologies.</title>
        <authorList>
            <person name="Chang Y."/>
            <person name="Wang Y."/>
            <person name="Mondo S."/>
            <person name="Ahrendt S."/>
            <person name="Andreopoulos W."/>
            <person name="Barry K."/>
            <person name="Beard J."/>
            <person name="Benny G.L."/>
            <person name="Blankenship S."/>
            <person name="Bonito G."/>
            <person name="Cuomo C."/>
            <person name="Desiro A."/>
            <person name="Gervers K.A."/>
            <person name="Hundley H."/>
            <person name="Kuo A."/>
            <person name="LaButti K."/>
            <person name="Lang B.F."/>
            <person name="Lipzen A."/>
            <person name="O'Donnell K."/>
            <person name="Pangilinan J."/>
            <person name="Reynolds N."/>
            <person name="Sandor L."/>
            <person name="Smith M.E."/>
            <person name="Tsang A."/>
            <person name="Grigoriev I.V."/>
            <person name="Stajich J.E."/>
            <person name="Spatafora J.W."/>
        </authorList>
    </citation>
    <scope>NUCLEOTIDE SEQUENCE</scope>
    <source>
        <strain evidence="7">RSA 2281</strain>
    </source>
</reference>
<evidence type="ECO:0000256" key="3">
    <source>
        <dbReference type="ARBA" id="ARBA00023015"/>
    </source>
</evidence>
<evidence type="ECO:0000256" key="4">
    <source>
        <dbReference type="ARBA" id="ARBA00023163"/>
    </source>
</evidence>
<comment type="subcellular location">
    <subcellularLocation>
        <location evidence="1">Nucleus</location>
    </subcellularLocation>
</comment>
<keyword evidence="5" id="KW-0539">Nucleus</keyword>
<feature type="domain" description="Xylanolytic transcriptional activator regulatory" evidence="6">
    <location>
        <begin position="155"/>
        <end position="226"/>
    </location>
</feature>
<evidence type="ECO:0000256" key="2">
    <source>
        <dbReference type="ARBA" id="ARBA00022723"/>
    </source>
</evidence>
<dbReference type="CDD" id="cd12148">
    <property type="entry name" value="fungal_TF_MHR"/>
    <property type="match status" value="1"/>
</dbReference>
<dbReference type="GO" id="GO:0006351">
    <property type="term" value="P:DNA-templated transcription"/>
    <property type="evidence" value="ECO:0007669"/>
    <property type="project" value="InterPro"/>
</dbReference>
<reference evidence="7" key="2">
    <citation type="submission" date="2023-02" db="EMBL/GenBank/DDBJ databases">
        <authorList>
            <consortium name="DOE Joint Genome Institute"/>
            <person name="Mondo S.J."/>
            <person name="Chang Y."/>
            <person name="Wang Y."/>
            <person name="Ahrendt S."/>
            <person name="Andreopoulos W."/>
            <person name="Barry K."/>
            <person name="Beard J."/>
            <person name="Benny G.L."/>
            <person name="Blankenship S."/>
            <person name="Bonito G."/>
            <person name="Cuomo C."/>
            <person name="Desiro A."/>
            <person name="Gervers K.A."/>
            <person name="Hundley H."/>
            <person name="Kuo A."/>
            <person name="LaButti K."/>
            <person name="Lang B.F."/>
            <person name="Lipzen A."/>
            <person name="O'Donnell K."/>
            <person name="Pangilinan J."/>
            <person name="Reynolds N."/>
            <person name="Sandor L."/>
            <person name="Smith M.W."/>
            <person name="Tsang A."/>
            <person name="Grigoriev I.V."/>
            <person name="Stajich J.E."/>
            <person name="Spatafora J.W."/>
        </authorList>
    </citation>
    <scope>NUCLEOTIDE SEQUENCE</scope>
    <source>
        <strain evidence="7">RSA 2281</strain>
    </source>
</reference>
<proteinExistence type="predicted"/>
<dbReference type="InterPro" id="IPR050815">
    <property type="entry name" value="TF_fung"/>
</dbReference>
<keyword evidence="2" id="KW-0479">Metal-binding</keyword>
<keyword evidence="3" id="KW-0805">Transcription regulation</keyword>
<dbReference type="PANTHER" id="PTHR47338">
    <property type="entry name" value="ZN(II)2CYS6 TRANSCRIPTION FACTOR (EUROFUNG)-RELATED"/>
    <property type="match status" value="1"/>
</dbReference>
<evidence type="ECO:0000256" key="5">
    <source>
        <dbReference type="ARBA" id="ARBA00023242"/>
    </source>
</evidence>